<keyword evidence="1" id="KW-1133">Transmembrane helix</keyword>
<proteinExistence type="predicted"/>
<keyword evidence="4" id="KW-1185">Reference proteome</keyword>
<keyword evidence="1" id="KW-0472">Membrane</keyword>
<feature type="domain" description="DUF4234" evidence="2">
    <location>
        <begin position="11"/>
        <end position="75"/>
    </location>
</feature>
<feature type="transmembrane region" description="Helical" evidence="1">
    <location>
        <begin position="89"/>
        <end position="107"/>
    </location>
</feature>
<keyword evidence="1" id="KW-0812">Transmembrane</keyword>
<dbReference type="InterPro" id="IPR025328">
    <property type="entry name" value="DUF4234"/>
</dbReference>
<feature type="transmembrane region" description="Helical" evidence="1">
    <location>
        <begin position="12"/>
        <end position="34"/>
    </location>
</feature>
<accession>A0A5B8XLV9</accession>
<evidence type="ECO:0000259" key="2">
    <source>
        <dbReference type="Pfam" id="PF14018"/>
    </source>
</evidence>
<sequence length="127" mass="14169">MESSMQRGEVRNPLMVLFLPMLTCGIYGFIWMYGVVDDINKGLGREEYNFVKEILLSIVTCGAWGIWFSWRLCNSVVEIQNTWGVKPQFDAPILFVLLLIGVGPFFIQQGLNEAWENGSPGGAAGGF</sequence>
<evidence type="ECO:0000256" key="1">
    <source>
        <dbReference type="SAM" id="Phobius"/>
    </source>
</evidence>
<protein>
    <submittedName>
        <fullName evidence="3">DUF4234 domain-containing protein</fullName>
    </submittedName>
</protein>
<dbReference type="OrthoDB" id="5526625at2"/>
<dbReference type="KEGG" id="bbae:FRD01_04915"/>
<name>A0A5B8XLV9_9DELT</name>
<evidence type="ECO:0000313" key="3">
    <source>
        <dbReference type="EMBL" id="QED26595.1"/>
    </source>
</evidence>
<dbReference type="EMBL" id="CP042467">
    <property type="protein sequence ID" value="QED26595.1"/>
    <property type="molecule type" value="Genomic_DNA"/>
</dbReference>
<dbReference type="AlphaFoldDB" id="A0A5B8XLV9"/>
<reference evidence="3 4" key="1">
    <citation type="submission" date="2019-08" db="EMBL/GenBank/DDBJ databases">
        <authorList>
            <person name="Liang Q."/>
        </authorList>
    </citation>
    <scope>NUCLEOTIDE SEQUENCE [LARGE SCALE GENOMIC DNA]</scope>
    <source>
        <strain evidence="3 4">V1718</strain>
    </source>
</reference>
<dbReference type="Pfam" id="PF14018">
    <property type="entry name" value="DUF4234"/>
    <property type="match status" value="1"/>
</dbReference>
<organism evidence="3 4">
    <name type="scientific">Microvenator marinus</name>
    <dbReference type="NCBI Taxonomy" id="2600177"/>
    <lineage>
        <taxon>Bacteria</taxon>
        <taxon>Deltaproteobacteria</taxon>
        <taxon>Bradymonadales</taxon>
        <taxon>Microvenatoraceae</taxon>
        <taxon>Microvenator</taxon>
    </lineage>
</organism>
<feature type="transmembrane region" description="Helical" evidence="1">
    <location>
        <begin position="54"/>
        <end position="77"/>
    </location>
</feature>
<dbReference type="Proteomes" id="UP000321595">
    <property type="component" value="Chromosome"/>
</dbReference>
<gene>
    <name evidence="3" type="ORF">FRD01_04915</name>
</gene>
<evidence type="ECO:0000313" key="4">
    <source>
        <dbReference type="Proteomes" id="UP000321595"/>
    </source>
</evidence>